<dbReference type="EMBL" id="CP101185">
    <property type="protein sequence ID" value="UYV98541.1"/>
    <property type="molecule type" value="Genomic_DNA"/>
</dbReference>
<accession>A0AAX3EK90</accession>
<organism evidence="3 4">
    <name type="scientific">Paenarthrobacter ureafaciens</name>
    <dbReference type="NCBI Taxonomy" id="37931"/>
    <lineage>
        <taxon>Bacteria</taxon>
        <taxon>Bacillati</taxon>
        <taxon>Actinomycetota</taxon>
        <taxon>Actinomycetes</taxon>
        <taxon>Micrococcales</taxon>
        <taxon>Micrococcaceae</taxon>
        <taxon>Paenarthrobacter</taxon>
    </lineage>
</organism>
<name>A0AAX3EK90_PAEUR</name>
<protein>
    <submittedName>
        <fullName evidence="3">Uncharacterized protein</fullName>
    </submittedName>
</protein>
<dbReference type="RefSeq" id="WP_139126910.1">
    <property type="nucleotide sequence ID" value="NZ_CP043010.1"/>
</dbReference>
<feature type="transmembrane region" description="Helical" evidence="2">
    <location>
        <begin position="69"/>
        <end position="90"/>
    </location>
</feature>
<keyword evidence="2" id="KW-1133">Transmembrane helix</keyword>
<feature type="region of interest" description="Disordered" evidence="1">
    <location>
        <begin position="1"/>
        <end position="21"/>
    </location>
</feature>
<feature type="transmembrane region" description="Helical" evidence="2">
    <location>
        <begin position="102"/>
        <end position="125"/>
    </location>
</feature>
<feature type="transmembrane region" description="Helical" evidence="2">
    <location>
        <begin position="35"/>
        <end position="57"/>
    </location>
</feature>
<keyword evidence="2" id="KW-0472">Membrane</keyword>
<evidence type="ECO:0000256" key="2">
    <source>
        <dbReference type="SAM" id="Phobius"/>
    </source>
</evidence>
<keyword evidence="2" id="KW-0812">Transmembrane</keyword>
<reference evidence="3" key="1">
    <citation type="submission" date="2022-07" db="EMBL/GenBank/DDBJ databases">
        <authorList>
            <person name="Wu T."/>
        </authorList>
    </citation>
    <scope>NUCLEOTIDE SEQUENCE</scope>
    <source>
        <strain evidence="3">SD-1</strain>
    </source>
</reference>
<sequence length="130" mass="13335">MTSGRSGHVGPGASPGSPAPSEAANRAYRRAWWSLALYPVTFAAAFVIGEGIFTALANDAVATELQQRLAAVIPALLVFSIPGILSVIQGRKAMRLGRKEGSVPAMIGAGIAVGFVLLNVAAYLFGQPAA</sequence>
<keyword evidence="4" id="KW-1185">Reference proteome</keyword>
<evidence type="ECO:0000313" key="3">
    <source>
        <dbReference type="EMBL" id="UYV98541.1"/>
    </source>
</evidence>
<proteinExistence type="predicted"/>
<dbReference type="AlphaFoldDB" id="A0AAX3EK90"/>
<gene>
    <name evidence="3" type="ORF">NL394_04775</name>
</gene>
<evidence type="ECO:0000256" key="1">
    <source>
        <dbReference type="SAM" id="MobiDB-lite"/>
    </source>
</evidence>
<dbReference type="Proteomes" id="UP001163293">
    <property type="component" value="Chromosome"/>
</dbReference>
<evidence type="ECO:0000313" key="4">
    <source>
        <dbReference type="Proteomes" id="UP001163293"/>
    </source>
</evidence>